<sequence>MRIDDKVAAIAISIFTGSMASAVIISLFSFNFGAVLIVCMFCFVMTTVVGVPLSLLIHGIIRKSDSLTAFYRIVVHMVAGYGAIVMLELLMGVSFKASLSLDEAIFAFSGAINGLVYGSIYELFRQKWGRVV</sequence>
<feature type="transmembrane region" description="Helical" evidence="1">
    <location>
        <begin position="7"/>
        <end position="28"/>
    </location>
</feature>
<organism evidence="2 3">
    <name type="scientific">Paenibacillus radicis</name>
    <name type="common">ex Gao et al. 2016</name>
    <dbReference type="NCBI Taxonomy" id="1737354"/>
    <lineage>
        <taxon>Bacteria</taxon>
        <taxon>Bacillati</taxon>
        <taxon>Bacillota</taxon>
        <taxon>Bacilli</taxon>
        <taxon>Bacillales</taxon>
        <taxon>Paenibacillaceae</taxon>
        <taxon>Paenibacillus</taxon>
    </lineage>
</organism>
<comment type="caution">
    <text evidence="2">The sequence shown here is derived from an EMBL/GenBank/DDBJ whole genome shotgun (WGS) entry which is preliminary data.</text>
</comment>
<keyword evidence="1" id="KW-1133">Transmembrane helix</keyword>
<keyword evidence="3" id="KW-1185">Reference proteome</keyword>
<gene>
    <name evidence="2" type="ORF">GCM10010918_27920</name>
</gene>
<dbReference type="EMBL" id="BMHY01000004">
    <property type="protein sequence ID" value="GGG70876.1"/>
    <property type="molecule type" value="Genomic_DNA"/>
</dbReference>
<evidence type="ECO:0000313" key="3">
    <source>
        <dbReference type="Proteomes" id="UP000600247"/>
    </source>
</evidence>
<evidence type="ECO:0000256" key="1">
    <source>
        <dbReference type="SAM" id="Phobius"/>
    </source>
</evidence>
<feature type="transmembrane region" description="Helical" evidence="1">
    <location>
        <begin position="69"/>
        <end position="92"/>
    </location>
</feature>
<feature type="transmembrane region" description="Helical" evidence="1">
    <location>
        <begin position="104"/>
        <end position="124"/>
    </location>
</feature>
<dbReference type="Proteomes" id="UP000600247">
    <property type="component" value="Unassembled WGS sequence"/>
</dbReference>
<reference evidence="2 3" key="1">
    <citation type="journal article" date="2014" name="Int. J. Syst. Evol. Microbiol.">
        <title>Complete genome sequence of Corynebacterium casei LMG S-19264T (=DSM 44701T), isolated from a smear-ripened cheese.</title>
        <authorList>
            <consortium name="US DOE Joint Genome Institute (JGI-PGF)"/>
            <person name="Walter F."/>
            <person name="Albersmeier A."/>
            <person name="Kalinowski J."/>
            <person name="Ruckert C."/>
        </authorList>
    </citation>
    <scope>NUCLEOTIDE SEQUENCE [LARGE SCALE GENOMIC DNA]</scope>
    <source>
        <strain evidence="2 3">CGMCC 1.15286</strain>
    </source>
</reference>
<keyword evidence="1" id="KW-0812">Transmembrane</keyword>
<accession>A0A917H8Q2</accession>
<dbReference type="RefSeq" id="WP_188889772.1">
    <property type="nucleotide sequence ID" value="NZ_BMHY01000004.1"/>
</dbReference>
<feature type="transmembrane region" description="Helical" evidence="1">
    <location>
        <begin position="34"/>
        <end position="57"/>
    </location>
</feature>
<keyword evidence="1" id="KW-0472">Membrane</keyword>
<name>A0A917H8Q2_9BACL</name>
<proteinExistence type="predicted"/>
<dbReference type="AlphaFoldDB" id="A0A917H8Q2"/>
<protein>
    <submittedName>
        <fullName evidence="2">Uncharacterized protein</fullName>
    </submittedName>
</protein>
<evidence type="ECO:0000313" key="2">
    <source>
        <dbReference type="EMBL" id="GGG70876.1"/>
    </source>
</evidence>